<organism evidence="2 3">
    <name type="scientific">Ensete ventricosum</name>
    <name type="common">Abyssinian banana</name>
    <name type="synonym">Musa ensete</name>
    <dbReference type="NCBI Taxonomy" id="4639"/>
    <lineage>
        <taxon>Eukaryota</taxon>
        <taxon>Viridiplantae</taxon>
        <taxon>Streptophyta</taxon>
        <taxon>Embryophyta</taxon>
        <taxon>Tracheophyta</taxon>
        <taxon>Spermatophyta</taxon>
        <taxon>Magnoliopsida</taxon>
        <taxon>Liliopsida</taxon>
        <taxon>Zingiberales</taxon>
        <taxon>Musaceae</taxon>
        <taxon>Ensete</taxon>
    </lineage>
</organism>
<proteinExistence type="predicted"/>
<comment type="caution">
    <text evidence="2">The sequence shown here is derived from an EMBL/GenBank/DDBJ whole genome shotgun (WGS) entry which is preliminary data.</text>
</comment>
<name>A0AAV8PFK0_ENSVE</name>
<gene>
    <name evidence="2" type="ORF">OPV22_018091</name>
</gene>
<keyword evidence="3" id="KW-1185">Reference proteome</keyword>
<protein>
    <submittedName>
        <fullName evidence="2">Uncharacterized protein</fullName>
    </submittedName>
</protein>
<accession>A0AAV8PFK0</accession>
<dbReference type="Proteomes" id="UP001222027">
    <property type="component" value="Unassembled WGS sequence"/>
</dbReference>
<evidence type="ECO:0000256" key="1">
    <source>
        <dbReference type="SAM" id="MobiDB-lite"/>
    </source>
</evidence>
<evidence type="ECO:0000313" key="3">
    <source>
        <dbReference type="Proteomes" id="UP001222027"/>
    </source>
</evidence>
<sequence length="125" mass="14199">MEDLPCRGLLSRGGHGIPAVADEWRGRGAAEMSGSQQQQQQRRNPATNLHRWWRESSVSVARRLETPAERKYKQRRFKGLCSVIRRRAYHRFWIDVLSAKGNYLTVHPSICTGICKASVLLAVGI</sequence>
<evidence type="ECO:0000313" key="2">
    <source>
        <dbReference type="EMBL" id="KAJ8485606.1"/>
    </source>
</evidence>
<feature type="region of interest" description="Disordered" evidence="1">
    <location>
        <begin position="27"/>
        <end position="48"/>
    </location>
</feature>
<dbReference type="AlphaFoldDB" id="A0AAV8PFK0"/>
<dbReference type="EMBL" id="JAQQAF010000005">
    <property type="protein sequence ID" value="KAJ8485606.1"/>
    <property type="molecule type" value="Genomic_DNA"/>
</dbReference>
<reference evidence="2 3" key="1">
    <citation type="submission" date="2022-12" db="EMBL/GenBank/DDBJ databases">
        <title>Chromosome-scale assembly of the Ensete ventricosum genome.</title>
        <authorList>
            <person name="Dussert Y."/>
            <person name="Stocks J."/>
            <person name="Wendawek A."/>
            <person name="Woldeyes F."/>
            <person name="Nichols R.A."/>
            <person name="Borrell J.S."/>
        </authorList>
    </citation>
    <scope>NUCLEOTIDE SEQUENCE [LARGE SCALE GENOMIC DNA]</scope>
    <source>
        <strain evidence="3">cv. Maze</strain>
        <tissue evidence="2">Seeds</tissue>
    </source>
</reference>